<organism evidence="1 2">
    <name type="scientific">Capnocytophaga sputigena</name>
    <dbReference type="NCBI Taxonomy" id="1019"/>
    <lineage>
        <taxon>Bacteria</taxon>
        <taxon>Pseudomonadati</taxon>
        <taxon>Bacteroidota</taxon>
        <taxon>Flavobacteriia</taxon>
        <taxon>Flavobacteriales</taxon>
        <taxon>Flavobacteriaceae</taxon>
        <taxon>Capnocytophaga</taxon>
    </lineage>
</organism>
<evidence type="ECO:0008006" key="3">
    <source>
        <dbReference type="Google" id="ProtNLM"/>
    </source>
</evidence>
<dbReference type="EMBL" id="CP022383">
    <property type="protein sequence ID" value="ATA80354.1"/>
    <property type="molecule type" value="Genomic_DNA"/>
</dbReference>
<name>A0A250F5C0_CAPSP</name>
<dbReference type="RefSeq" id="WP_095902103.1">
    <property type="nucleotide sequence ID" value="NZ_CP022383.1"/>
</dbReference>
<proteinExistence type="predicted"/>
<evidence type="ECO:0000313" key="1">
    <source>
        <dbReference type="EMBL" id="ATA80354.1"/>
    </source>
</evidence>
<accession>A0A250F5C0</accession>
<dbReference type="Proteomes" id="UP000217334">
    <property type="component" value="Chromosome"/>
</dbReference>
<reference evidence="2" key="1">
    <citation type="submission" date="2017-06" db="EMBL/GenBank/DDBJ databases">
        <title>Capnocytophaga spp. assemblies.</title>
        <authorList>
            <person name="Gulvik C.A."/>
        </authorList>
    </citation>
    <scope>NUCLEOTIDE SEQUENCE [LARGE SCALE GENOMIC DNA]</scope>
    <source>
        <strain evidence="2">H4486</strain>
    </source>
</reference>
<sequence length="148" mass="16729">MAQKRTNNSTLMELARRMFVEEGMTAKAIAGTIEVTEQTIGKWRKGVGTNAISWDEQRSQYLSAPHNIKKNLAKELTRLVEGGEATLDMGAINSAIKAIQSMTDETSVETVYSVFKEFDSWMSEQDPEMAVAFLEWHKLYLLHKAQNQ</sequence>
<protein>
    <recommendedName>
        <fullName evidence="3">Terminase</fullName>
    </recommendedName>
</protein>
<dbReference type="InterPro" id="IPR014926">
    <property type="entry name" value="Phage_D3112_Orf24"/>
</dbReference>
<evidence type="ECO:0000313" key="2">
    <source>
        <dbReference type="Proteomes" id="UP000217334"/>
    </source>
</evidence>
<dbReference type="AlphaFoldDB" id="A0A250F5C0"/>
<dbReference type="Pfam" id="PF08822">
    <property type="entry name" value="DUF1804"/>
    <property type="match status" value="1"/>
</dbReference>
<gene>
    <name evidence="1" type="ORF">CGC59_12005</name>
</gene>